<dbReference type="InterPro" id="IPR025705">
    <property type="entry name" value="Beta_hexosaminidase_sua/sub"/>
</dbReference>
<organism evidence="6 7">
    <name type="scientific">Psychrosphaera algicola</name>
    <dbReference type="NCBI Taxonomy" id="3023714"/>
    <lineage>
        <taxon>Bacteria</taxon>
        <taxon>Pseudomonadati</taxon>
        <taxon>Pseudomonadota</taxon>
        <taxon>Gammaproteobacteria</taxon>
        <taxon>Alteromonadales</taxon>
        <taxon>Pseudoalteromonadaceae</taxon>
        <taxon>Psychrosphaera</taxon>
    </lineage>
</organism>
<dbReference type="InterPro" id="IPR012291">
    <property type="entry name" value="CBM2_carb-bd_dom_sf"/>
</dbReference>
<keyword evidence="4" id="KW-0732">Signal</keyword>
<evidence type="ECO:0000256" key="1">
    <source>
        <dbReference type="ARBA" id="ARBA00022801"/>
    </source>
</evidence>
<keyword evidence="7" id="KW-1185">Reference proteome</keyword>
<dbReference type="Gene3D" id="3.30.379.10">
    <property type="entry name" value="Chitobiase/beta-hexosaminidase domain 2-like"/>
    <property type="match status" value="1"/>
</dbReference>
<dbReference type="InterPro" id="IPR029018">
    <property type="entry name" value="Hex-like_dom2"/>
</dbReference>
<dbReference type="PROSITE" id="PS51257">
    <property type="entry name" value="PROKAR_LIPOPROTEIN"/>
    <property type="match status" value="1"/>
</dbReference>
<comment type="caution">
    <text evidence="6">The sequence shown here is derived from an EMBL/GenBank/DDBJ whole genome shotgun (WGS) entry which is preliminary data.</text>
</comment>
<evidence type="ECO:0000256" key="3">
    <source>
        <dbReference type="ARBA" id="ARBA00033000"/>
    </source>
</evidence>
<dbReference type="SMART" id="SM01081">
    <property type="entry name" value="CHB_HEX"/>
    <property type="match status" value="1"/>
</dbReference>
<protein>
    <recommendedName>
        <fullName evidence="3">N-acetyl-beta-glucosaminidase</fullName>
    </recommendedName>
</protein>
<dbReference type="Gene3D" id="2.60.40.290">
    <property type="match status" value="1"/>
</dbReference>
<gene>
    <name evidence="6" type="ORF">PN838_13110</name>
</gene>
<dbReference type="SUPFAM" id="SSF55545">
    <property type="entry name" value="beta-N-acetylhexosaminidase-like domain"/>
    <property type="match status" value="1"/>
</dbReference>
<dbReference type="PRINTS" id="PR00738">
    <property type="entry name" value="GLHYDRLASE20"/>
</dbReference>
<feature type="domain" description="Chitobiase/beta-hexosaminidases N-terminal" evidence="5">
    <location>
        <begin position="47"/>
        <end position="212"/>
    </location>
</feature>
<accession>A0ABT5FDW7</accession>
<evidence type="ECO:0000259" key="5">
    <source>
        <dbReference type="SMART" id="SM01081"/>
    </source>
</evidence>
<keyword evidence="2" id="KW-0326">Glycosidase</keyword>
<name>A0ABT5FDW7_9GAMM</name>
<evidence type="ECO:0000256" key="2">
    <source>
        <dbReference type="ARBA" id="ARBA00023295"/>
    </source>
</evidence>
<dbReference type="Pfam" id="PF03173">
    <property type="entry name" value="CHB_HEX"/>
    <property type="match status" value="1"/>
</dbReference>
<dbReference type="InterPro" id="IPR004866">
    <property type="entry name" value="CHB/HEX_N_dom"/>
</dbReference>
<feature type="signal peptide" evidence="4">
    <location>
        <begin position="1"/>
        <end position="19"/>
    </location>
</feature>
<proteinExistence type="predicted"/>
<dbReference type="SUPFAM" id="SSF49384">
    <property type="entry name" value="Carbohydrate-binding domain"/>
    <property type="match status" value="1"/>
</dbReference>
<dbReference type="RefSeq" id="WP_272180959.1">
    <property type="nucleotide sequence ID" value="NZ_JAQOMS010000002.1"/>
</dbReference>
<dbReference type="Proteomes" id="UP001528411">
    <property type="component" value="Unassembled WGS sequence"/>
</dbReference>
<evidence type="ECO:0000313" key="7">
    <source>
        <dbReference type="Proteomes" id="UP001528411"/>
    </source>
</evidence>
<dbReference type="InterPro" id="IPR008965">
    <property type="entry name" value="CBM2/CBM3_carb-bd_dom_sf"/>
</dbReference>
<feature type="chain" id="PRO_5047060346" description="N-acetyl-beta-glucosaminidase" evidence="4">
    <location>
        <begin position="20"/>
        <end position="368"/>
    </location>
</feature>
<sequence length="368" mass="40278">MMKNVLHSAIILIATLAGASGCDSNSMSASSGASVGSEPISAKKFAAILDVKTRVITNRSTDECDKTKVDGLCYQAELVLTSPESFIERNWQIKFSNMSPVQQDSSELFDIVHINGDLHKLVPTEKFSGFKAGEVYVIPFQAGFWALSQTDRMPNYYLVDSTDNAFLIESTVPKIDVETGLEILPHVVPLSLDDKHFKRTPADNTSPATAEWLFQENNQFYENVDVTYSILPTPKSIKAPRMAGNLDLTRGIAIEVNGIELSGIEAAIERLAYLGVEQAEDGLKVVLTKAAGLALEGYQLATTRSGIEIVASTEVGAFYGLQSIASLLDPNSLTVPFIVIEDEPRFAFRGCISMFLETLNQKNLFFRC</sequence>
<keyword evidence="1" id="KW-0378">Hydrolase</keyword>
<evidence type="ECO:0000256" key="4">
    <source>
        <dbReference type="SAM" id="SignalP"/>
    </source>
</evidence>
<dbReference type="Pfam" id="PF02838">
    <property type="entry name" value="Glyco_hydro_20b"/>
    <property type="match status" value="1"/>
</dbReference>
<dbReference type="EMBL" id="JAQOMS010000002">
    <property type="protein sequence ID" value="MDC2889541.1"/>
    <property type="molecule type" value="Genomic_DNA"/>
</dbReference>
<dbReference type="InterPro" id="IPR015882">
    <property type="entry name" value="HEX_bac_N"/>
</dbReference>
<evidence type="ECO:0000313" key="6">
    <source>
        <dbReference type="EMBL" id="MDC2889541.1"/>
    </source>
</evidence>
<reference evidence="6 7" key="1">
    <citation type="submission" date="2023-01" db="EMBL/GenBank/DDBJ databases">
        <title>Psychrosphaera sp. nov., isolated from marine algae.</title>
        <authorList>
            <person name="Bayburt H."/>
            <person name="Choi B.J."/>
            <person name="Kim J.M."/>
            <person name="Choi D.G."/>
            <person name="Jeon C.O."/>
        </authorList>
    </citation>
    <scope>NUCLEOTIDE SEQUENCE [LARGE SCALE GENOMIC DNA]</scope>
    <source>
        <strain evidence="6 7">G1-22</strain>
    </source>
</reference>